<dbReference type="OrthoDB" id="1845386at2759"/>
<dbReference type="GO" id="GO:0007032">
    <property type="term" value="P:endosome organization"/>
    <property type="evidence" value="ECO:0007669"/>
    <property type="project" value="TreeGrafter"/>
</dbReference>
<dbReference type="InterPro" id="IPR007810">
    <property type="entry name" value="Pep3/Vps18_beta-prop"/>
</dbReference>
<keyword evidence="5" id="KW-0472">Membrane</keyword>
<organism evidence="11 12">
    <name type="scientific">Stylonychia lemnae</name>
    <name type="common">Ciliate</name>
    <dbReference type="NCBI Taxonomy" id="5949"/>
    <lineage>
        <taxon>Eukaryota</taxon>
        <taxon>Sar</taxon>
        <taxon>Alveolata</taxon>
        <taxon>Ciliophora</taxon>
        <taxon>Intramacronucleata</taxon>
        <taxon>Spirotrichea</taxon>
        <taxon>Stichotrichia</taxon>
        <taxon>Sporadotrichida</taxon>
        <taxon>Oxytrichidae</taxon>
        <taxon>Stylonychinae</taxon>
        <taxon>Stylonychia</taxon>
    </lineage>
</organism>
<keyword evidence="8" id="KW-0175">Coiled coil</keyword>
<evidence type="ECO:0000256" key="2">
    <source>
        <dbReference type="ARBA" id="ARBA00022723"/>
    </source>
</evidence>
<dbReference type="SUPFAM" id="SSF57850">
    <property type="entry name" value="RING/U-box"/>
    <property type="match status" value="1"/>
</dbReference>
<feature type="coiled-coil region" evidence="8">
    <location>
        <begin position="726"/>
        <end position="760"/>
    </location>
</feature>
<feature type="domain" description="Pep3/Vps18 beta-propeller" evidence="9">
    <location>
        <begin position="38"/>
        <end position="382"/>
    </location>
</feature>
<dbReference type="Pfam" id="PF26148">
    <property type="entry name" value="VPS18_RING_C"/>
    <property type="match status" value="1"/>
</dbReference>
<evidence type="ECO:0000256" key="1">
    <source>
        <dbReference type="ARBA" id="ARBA00010454"/>
    </source>
</evidence>
<evidence type="ECO:0000256" key="3">
    <source>
        <dbReference type="ARBA" id="ARBA00022771"/>
    </source>
</evidence>
<dbReference type="InterPro" id="IPR058919">
    <property type="entry name" value="Pep3/Vps18_RING_C"/>
</dbReference>
<dbReference type="Proteomes" id="UP000039865">
    <property type="component" value="Unassembled WGS sequence"/>
</dbReference>
<keyword evidence="2" id="KW-0479">Metal-binding</keyword>
<dbReference type="PANTHER" id="PTHR23323">
    <property type="entry name" value="VACUOLAR PROTEIN SORTING-ASSOCIATED PROTEIN"/>
    <property type="match status" value="1"/>
</dbReference>
<evidence type="ECO:0000256" key="7">
    <source>
        <dbReference type="PROSITE-ProRule" id="PRU01006"/>
    </source>
</evidence>
<dbReference type="AlphaFoldDB" id="A0A078B7Q0"/>
<dbReference type="InterPro" id="IPR000547">
    <property type="entry name" value="Clathrin_H-chain/VPS_repeat"/>
</dbReference>
<dbReference type="GO" id="GO:0030897">
    <property type="term" value="C:HOPS complex"/>
    <property type="evidence" value="ECO:0007669"/>
    <property type="project" value="TreeGrafter"/>
</dbReference>
<evidence type="ECO:0000256" key="6">
    <source>
        <dbReference type="ARBA" id="ARBA00029433"/>
    </source>
</evidence>
<sequence>MRVPYIACLGSDKMRYLFKMCLSLVLLLSSFFYKKILAAMQNGKLWVLTRRNKVIGKLNLENKDDRQPEVDDDILKRKNIKKIFVDQKGIHCFFLAEHEIFYNHWTSNKVFLVNTTPSGGGGKYDMHSAQSQPKAFKSIDLQYVSMSDLNLFEILLGTEDGQMFHACLQYSPKQLEIIDPFVMVMDTQEYRPIYDIKLAKILERQIILAITDTSLHQFVSESNIKKTFQEHQANDNRLMKERTLRLDASSQGKTTIQDDGEDIIYNQLKLYIDQQKNQISGFGWMNEYCFCYASFNIMMAEFIIKQKSLSMIKYIKKDSDTPVENQLPNSFALTQFHIIFMYPKNITVLSKISNEIVFSRNFDTIDLQGISVDMTFNRILLYPKLTPVMIAYLKGEDQDAWKYYLKRGLIKDALNNCKNSSQRAYVAGIYADQLFSKERYEQAADYYSQSEKTFEEVTLKFLKANLYTYLEIYLQKIYEKLDKNREDLKPQRMLLCTWIVELKLNEINNCQAQLEVVRVSISNLLEGKDKEELKFSQEALLLLKNGFHEFLMKNAQDIDQDTIFQLLQSHGRIDECIKFAEDVQSYETVIVHYINKQEYSLALEKVQTISDEKTKNSIMLRYASVFIKNLPVKAIEVLKTFKTIDIPKLIPAFMNVSKGKPMDEALQYVIEFCIKRRKSREKTVHNLAFYFYAERDRPDELLSYLKQEEMKKIEGHALFFEIDYALNVCKQKEREFQERLEQSRKEKKLSEKEEENVRQMYRKMKKAQIILYAILGLHDKAVKLALEIDDIEMAKDYANKPADKKVQKKLWMKIAKKLFNYKSKKVSTAAASALSGSTTSLLLKNTKYQSKDLNSLLSKGSVDVTEALRILQDSILKIDDLLPLFPEEAKVEDMKQHLCKCLDDYNNKIQDLKQQLEEHSKNAEILRKQQRKQRHKHITINPSQMCDICFTSIFKKEFYVFPCLHAFHRECVYKYIKNYETKDPKVRVNIEKIKSLFAEIENIKQKAVFIQSAASGGSMFGGNFGLGGAAGGMFGGPDDEMKKSLISDIRNYFTKSVRGGMVTGISTQNTQMLQQKDQEDIRRIFNKIDEILTRECFYCGSILIDMIDNDVIATGQDMGRDYEFFNQEEVAQIASIGEEEWKIK</sequence>
<protein>
    <submittedName>
        <fullName evidence="11">Vacuolar sorting</fullName>
    </submittedName>
</protein>
<dbReference type="PROSITE" id="PS50236">
    <property type="entry name" value="CHCR"/>
    <property type="match status" value="1"/>
</dbReference>
<feature type="repeat" description="CHCR" evidence="7">
    <location>
        <begin position="637"/>
        <end position="827"/>
    </location>
</feature>
<evidence type="ECO:0000259" key="9">
    <source>
        <dbReference type="Pfam" id="PF05131"/>
    </source>
</evidence>
<accession>A0A078B7Q0</accession>
<dbReference type="Pfam" id="PF05131">
    <property type="entry name" value="Pep3_Vps18"/>
    <property type="match status" value="1"/>
</dbReference>
<dbReference type="InParanoid" id="A0A078B7Q0"/>
<keyword evidence="4" id="KW-0862">Zinc</keyword>
<comment type="similarity">
    <text evidence="1">Belongs to the VPS18 family.</text>
</comment>
<gene>
    <name evidence="11" type="primary">Contig19529.g20705</name>
    <name evidence="11" type="ORF">STYLEM_19547</name>
</gene>
<dbReference type="GO" id="GO:0007033">
    <property type="term" value="P:vacuole organization"/>
    <property type="evidence" value="ECO:0007669"/>
    <property type="project" value="TreeGrafter"/>
</dbReference>
<dbReference type="GO" id="GO:0005768">
    <property type="term" value="C:endosome"/>
    <property type="evidence" value="ECO:0007669"/>
    <property type="project" value="UniProtKB-ARBA"/>
</dbReference>
<dbReference type="EMBL" id="CCKQ01018437">
    <property type="protein sequence ID" value="CDW90404.1"/>
    <property type="molecule type" value="Genomic_DNA"/>
</dbReference>
<dbReference type="GO" id="GO:0006904">
    <property type="term" value="P:vesicle docking involved in exocytosis"/>
    <property type="evidence" value="ECO:0007669"/>
    <property type="project" value="TreeGrafter"/>
</dbReference>
<reference evidence="11 12" key="1">
    <citation type="submission" date="2014-06" db="EMBL/GenBank/DDBJ databases">
        <authorList>
            <person name="Swart Estienne"/>
        </authorList>
    </citation>
    <scope>NUCLEOTIDE SEQUENCE [LARGE SCALE GENOMIC DNA]</scope>
    <source>
        <strain evidence="11 12">130c</strain>
    </source>
</reference>
<dbReference type="GO" id="GO:0048284">
    <property type="term" value="P:organelle fusion"/>
    <property type="evidence" value="ECO:0007669"/>
    <property type="project" value="TreeGrafter"/>
</dbReference>
<keyword evidence="3" id="KW-0863">Zinc-finger</keyword>
<proteinExistence type="inferred from homology"/>
<dbReference type="PANTHER" id="PTHR23323:SF26">
    <property type="entry name" value="VACUOLAR PROTEIN SORTING-ASSOCIATED PROTEIN 18 HOMOLOG"/>
    <property type="match status" value="1"/>
</dbReference>
<evidence type="ECO:0000256" key="5">
    <source>
        <dbReference type="ARBA" id="ARBA00023136"/>
    </source>
</evidence>
<dbReference type="OMA" id="WIQREKW"/>
<evidence type="ECO:0000313" key="11">
    <source>
        <dbReference type="EMBL" id="CDW90404.1"/>
    </source>
</evidence>
<evidence type="ECO:0000313" key="12">
    <source>
        <dbReference type="Proteomes" id="UP000039865"/>
    </source>
</evidence>
<keyword evidence="12" id="KW-1185">Reference proteome</keyword>
<dbReference type="GO" id="GO:0006886">
    <property type="term" value="P:intracellular protein transport"/>
    <property type="evidence" value="ECO:0007669"/>
    <property type="project" value="UniProtKB-UniRule"/>
</dbReference>
<evidence type="ECO:0000256" key="8">
    <source>
        <dbReference type="SAM" id="Coils"/>
    </source>
</evidence>
<evidence type="ECO:0000259" key="10">
    <source>
        <dbReference type="Pfam" id="PF26148"/>
    </source>
</evidence>
<comment type="subcellular location">
    <subcellularLocation>
        <location evidence="6">Endomembrane system</location>
        <topology evidence="6">Peripheral membrane protein</topology>
        <orientation evidence="6">Cytoplasmic side</orientation>
    </subcellularLocation>
</comment>
<feature type="coiled-coil region" evidence="8">
    <location>
        <begin position="895"/>
        <end position="936"/>
    </location>
</feature>
<dbReference type="Gene3D" id="3.30.40.10">
    <property type="entry name" value="Zinc/RING finger domain, C3HC4 (zinc finger)"/>
    <property type="match status" value="1"/>
</dbReference>
<name>A0A078B7Q0_STYLE</name>
<dbReference type="InterPro" id="IPR013083">
    <property type="entry name" value="Znf_RING/FYVE/PHD"/>
</dbReference>
<feature type="domain" description="Pep3/Vps18 RING C-terminal" evidence="10">
    <location>
        <begin position="941"/>
        <end position="987"/>
    </location>
</feature>
<dbReference type="GO" id="GO:0008270">
    <property type="term" value="F:zinc ion binding"/>
    <property type="evidence" value="ECO:0007669"/>
    <property type="project" value="UniProtKB-KW"/>
</dbReference>
<evidence type="ECO:0000256" key="4">
    <source>
        <dbReference type="ARBA" id="ARBA00022833"/>
    </source>
</evidence>
<dbReference type="GO" id="GO:0030674">
    <property type="term" value="F:protein-macromolecule adaptor activity"/>
    <property type="evidence" value="ECO:0007669"/>
    <property type="project" value="TreeGrafter"/>
</dbReference>